<evidence type="ECO:0000313" key="1">
    <source>
        <dbReference type="EMBL" id="MBX42271.1"/>
    </source>
</evidence>
<name>A0A2P2NIE4_RHIMU</name>
<dbReference type="EMBL" id="GGEC01061787">
    <property type="protein sequence ID" value="MBX42271.1"/>
    <property type="molecule type" value="Transcribed_RNA"/>
</dbReference>
<accession>A0A2P2NIE4</accession>
<dbReference type="AlphaFoldDB" id="A0A2P2NIE4"/>
<reference evidence="1" key="1">
    <citation type="submission" date="2018-02" db="EMBL/GenBank/DDBJ databases">
        <title>Rhizophora mucronata_Transcriptome.</title>
        <authorList>
            <person name="Meera S.P."/>
            <person name="Sreeshan A."/>
            <person name="Augustine A."/>
        </authorList>
    </citation>
    <scope>NUCLEOTIDE SEQUENCE</scope>
    <source>
        <tissue evidence="1">Leaf</tissue>
    </source>
</reference>
<sequence>MQTSFDLLVNFPYIVQNKNYLD</sequence>
<protein>
    <submittedName>
        <fullName evidence="1">Uncharacterized protein</fullName>
    </submittedName>
</protein>
<proteinExistence type="predicted"/>
<organism evidence="1">
    <name type="scientific">Rhizophora mucronata</name>
    <name type="common">Asiatic mangrove</name>
    <dbReference type="NCBI Taxonomy" id="61149"/>
    <lineage>
        <taxon>Eukaryota</taxon>
        <taxon>Viridiplantae</taxon>
        <taxon>Streptophyta</taxon>
        <taxon>Embryophyta</taxon>
        <taxon>Tracheophyta</taxon>
        <taxon>Spermatophyta</taxon>
        <taxon>Magnoliopsida</taxon>
        <taxon>eudicotyledons</taxon>
        <taxon>Gunneridae</taxon>
        <taxon>Pentapetalae</taxon>
        <taxon>rosids</taxon>
        <taxon>fabids</taxon>
        <taxon>Malpighiales</taxon>
        <taxon>Rhizophoraceae</taxon>
        <taxon>Rhizophora</taxon>
    </lineage>
</organism>